<proteinExistence type="predicted"/>
<dbReference type="Gene3D" id="3.20.20.80">
    <property type="entry name" value="Glycosidases"/>
    <property type="match status" value="1"/>
</dbReference>
<evidence type="ECO:0000256" key="2">
    <source>
        <dbReference type="ARBA" id="ARBA00022525"/>
    </source>
</evidence>
<protein>
    <recommendedName>
        <fullName evidence="5">Calcium-binding protein</fullName>
    </recommendedName>
</protein>
<dbReference type="GO" id="GO:0005509">
    <property type="term" value="F:calcium ion binding"/>
    <property type="evidence" value="ECO:0007669"/>
    <property type="project" value="InterPro"/>
</dbReference>
<dbReference type="GO" id="GO:0005576">
    <property type="term" value="C:extracellular region"/>
    <property type="evidence" value="ECO:0007669"/>
    <property type="project" value="UniProtKB-SubCell"/>
</dbReference>
<keyword evidence="4" id="KW-1185">Reference proteome</keyword>
<evidence type="ECO:0008006" key="5">
    <source>
        <dbReference type="Google" id="ProtNLM"/>
    </source>
</evidence>
<dbReference type="InterPro" id="IPR050557">
    <property type="entry name" value="RTX_toxin/Mannuronan_C5-epim"/>
</dbReference>
<dbReference type="InterPro" id="IPR001343">
    <property type="entry name" value="Hemolysn_Ca-bd"/>
</dbReference>
<reference evidence="3 4" key="1">
    <citation type="submission" date="2016-12" db="EMBL/GenBank/DDBJ databases">
        <title>The draft genome sequence of HSLHS2.</title>
        <authorList>
            <person name="Hu D."/>
            <person name="Wang L."/>
            <person name="Shao Z."/>
        </authorList>
    </citation>
    <scope>NUCLEOTIDE SEQUENCE [LARGE SCALE GENOMIC DNA]</scope>
    <source>
        <strain evidence="3">MCCC 1A06712</strain>
    </source>
</reference>
<evidence type="ECO:0000256" key="1">
    <source>
        <dbReference type="ARBA" id="ARBA00004613"/>
    </source>
</evidence>
<dbReference type="EMBL" id="MSPP01000003">
    <property type="protein sequence ID" value="OUD08923.1"/>
    <property type="molecule type" value="Genomic_DNA"/>
</dbReference>
<dbReference type="Pfam" id="PF00353">
    <property type="entry name" value="HemolysinCabind"/>
    <property type="match status" value="2"/>
</dbReference>
<dbReference type="Proteomes" id="UP000194664">
    <property type="component" value="Unassembled WGS sequence"/>
</dbReference>
<dbReference type="SUPFAM" id="SSF51120">
    <property type="entry name" value="beta-Roll"/>
    <property type="match status" value="1"/>
</dbReference>
<dbReference type="PANTHER" id="PTHR38340">
    <property type="entry name" value="S-LAYER PROTEIN"/>
    <property type="match status" value="1"/>
</dbReference>
<dbReference type="InterPro" id="IPR017853">
    <property type="entry name" value="GH"/>
</dbReference>
<dbReference type="InterPro" id="IPR049886">
    <property type="entry name" value="CFI_box_CTERM_dom"/>
</dbReference>
<keyword evidence="2" id="KW-0964">Secreted</keyword>
<evidence type="ECO:0000313" key="4">
    <source>
        <dbReference type="Proteomes" id="UP000194664"/>
    </source>
</evidence>
<dbReference type="InterPro" id="IPR011049">
    <property type="entry name" value="Serralysin-like_metalloprot_C"/>
</dbReference>
<organism evidence="3 4">
    <name type="scientific">Marivivens niveibacter</name>
    <dbReference type="NCBI Taxonomy" id="1930667"/>
    <lineage>
        <taxon>Bacteria</taxon>
        <taxon>Pseudomonadati</taxon>
        <taxon>Pseudomonadota</taxon>
        <taxon>Alphaproteobacteria</taxon>
        <taxon>Rhodobacterales</taxon>
        <taxon>Paracoccaceae</taxon>
        <taxon>Marivivens group</taxon>
        <taxon>Marivivens</taxon>
    </lineage>
</organism>
<dbReference type="AlphaFoldDB" id="A0A251WYA2"/>
<comment type="subcellular location">
    <subcellularLocation>
        <location evidence="1">Secreted</location>
    </subcellularLocation>
</comment>
<sequence length="948" mass="104350">MGANVSVNQLTFEEAEYSSDVLTSEMFGLNSLFTKDSVREGGQYDTFVDEMGANSFRFPGGTVTEKILNPNSEEYDRFWELDGEPVLDDNFITAGQFVEYANSKDATVDWVLPTEGYFSSKSDSNGNRYINHNAVNNLMDRIDALIRGEYGDVNIDTITIGNEYWYDNGDRSSAVEYGRMVNVMADKLNTVIENYRAELDDPDSWEAPKIAMQSVLPWDGDDIPKILNQIDIETRGYIDVIESHYYPNTLDDAVNGQVMFDRMDQIADAEGFGDVEYYVSEWNVQARDHSEFGMEQASNLIQIMETMSERGVDQASVWGTTYKSLSTRLARIYNDTDAPGGTASELTAAGEVMRMMSRSLEGTQVLDISTPAYLSDQIGEDGATDQVWFNAFGSDETVVIFISSRSADGIDLNLNIDELVGDYDHLWVQQLSTIDNPWSDWLDESDPLSELARPYTETFMGDEVTADNGTINLSLDGYDIVKLEFSTGTGVDMWGNDARVDRNADYNDTLVGTDHGDTIQGNLGDDTLYGMEGRDSIYGGVGDDYLDGGDGDDTIVTGAGNDTVVAGGGENIILAEEGENDIDISDGTGHLFVDTSGDTIITGFDVESGDTLSFMGEYENLSDLMDTVQISDDDLVFLHDAGGTTELIGAAGQLDKLDAALVDFTAPEETAETIAHVVNMDDYDEFADVMLNGTPQDVVDFLADLSPDQISDILEDEDLDKLLADIPAENLPELLNMLDVDNLETFFEDTETASLLDYLNAFGAAAADILEALESDPFNAFLNTLSSDMDTVSRYAFDQETHDALSEVAAPLAAAQIAEDGITGLPPEEEAAEAEDDVPDLEAGLAGDCFVATAAYQDKYHPDVAYLRKVRDHVLVHYALGRVFIWVYWRVGPWLARSLKPYPRALRMARGILGFVISTLRNRDVVARNDHGFKSSVYLSLRKPSGRK</sequence>
<dbReference type="Gene3D" id="2.150.10.10">
    <property type="entry name" value="Serralysin-like metalloprotease, C-terminal"/>
    <property type="match status" value="1"/>
</dbReference>
<dbReference type="PROSITE" id="PS00330">
    <property type="entry name" value="HEMOLYSIN_CALCIUM"/>
    <property type="match status" value="2"/>
</dbReference>
<dbReference type="InterPro" id="IPR018511">
    <property type="entry name" value="Hemolysin-typ_Ca-bd_CS"/>
</dbReference>
<comment type="caution">
    <text evidence="3">The sequence shown here is derived from an EMBL/GenBank/DDBJ whole genome shotgun (WGS) entry which is preliminary data.</text>
</comment>
<name>A0A251WYA2_9RHOB</name>
<dbReference type="NCBIfam" id="NF041770">
    <property type="entry name" value="CFI_box_CTERM"/>
    <property type="match status" value="1"/>
</dbReference>
<dbReference type="PANTHER" id="PTHR38340:SF1">
    <property type="entry name" value="S-LAYER PROTEIN"/>
    <property type="match status" value="1"/>
</dbReference>
<gene>
    <name evidence="3" type="ORF">BVC71_09385</name>
</gene>
<dbReference type="PRINTS" id="PR00313">
    <property type="entry name" value="CABNDNGRPT"/>
</dbReference>
<accession>A0A251WYA2</accession>
<evidence type="ECO:0000313" key="3">
    <source>
        <dbReference type="EMBL" id="OUD08923.1"/>
    </source>
</evidence>
<dbReference type="SUPFAM" id="SSF51445">
    <property type="entry name" value="(Trans)glycosidases"/>
    <property type="match status" value="1"/>
</dbReference>